<evidence type="ECO:0000256" key="2">
    <source>
        <dbReference type="SAM" id="SignalP"/>
    </source>
</evidence>
<feature type="transmembrane region" description="Helical" evidence="1">
    <location>
        <begin position="230"/>
        <end position="251"/>
    </location>
</feature>
<accession>A0A9J7AP65</accession>
<keyword evidence="1" id="KW-1133">Transmembrane helix</keyword>
<dbReference type="KEGG" id="naci:NUH88_18665"/>
<dbReference type="InterPro" id="IPR019088">
    <property type="entry name" value="CHP02186-rel_TM"/>
</dbReference>
<name>A0A9J7AP65_9PROT</name>
<dbReference type="Pfam" id="PF09608">
    <property type="entry name" value="Alph_Pro_TM"/>
    <property type="match status" value="1"/>
</dbReference>
<gene>
    <name evidence="3" type="ORF">NUH88_18665</name>
</gene>
<reference evidence="3" key="1">
    <citation type="submission" date="2022-08" db="EMBL/GenBank/DDBJ databases">
        <title>Nisaea acidiphila sp. nov., isolated from a marine algal debris and emended description of the genus Nisaea Urios et al. 2008.</title>
        <authorList>
            <person name="Kwon K."/>
        </authorList>
    </citation>
    <scope>NUCLEOTIDE SEQUENCE</scope>
    <source>
        <strain evidence="3">MEBiC11861</strain>
    </source>
</reference>
<protein>
    <submittedName>
        <fullName evidence="3">TIGR02186 family protein</fullName>
    </submittedName>
</protein>
<keyword evidence="1" id="KW-0472">Membrane</keyword>
<evidence type="ECO:0000313" key="4">
    <source>
        <dbReference type="Proteomes" id="UP001060336"/>
    </source>
</evidence>
<dbReference type="Proteomes" id="UP001060336">
    <property type="component" value="Chromosome"/>
</dbReference>
<keyword evidence="2" id="KW-0732">Signal</keyword>
<dbReference type="AlphaFoldDB" id="A0A9J7AP65"/>
<organism evidence="3 4">
    <name type="scientific">Nisaea acidiphila</name>
    <dbReference type="NCBI Taxonomy" id="1862145"/>
    <lineage>
        <taxon>Bacteria</taxon>
        <taxon>Pseudomonadati</taxon>
        <taxon>Pseudomonadota</taxon>
        <taxon>Alphaproteobacteria</taxon>
        <taxon>Rhodospirillales</taxon>
        <taxon>Thalassobaculaceae</taxon>
        <taxon>Nisaea</taxon>
    </lineage>
</organism>
<keyword evidence="1" id="KW-0812">Transmembrane</keyword>
<evidence type="ECO:0000256" key="1">
    <source>
        <dbReference type="SAM" id="Phobius"/>
    </source>
</evidence>
<proteinExistence type="predicted"/>
<feature type="signal peptide" evidence="2">
    <location>
        <begin position="1"/>
        <end position="27"/>
    </location>
</feature>
<dbReference type="RefSeq" id="WP_257768048.1">
    <property type="nucleotide sequence ID" value="NZ_CP102480.1"/>
</dbReference>
<evidence type="ECO:0000313" key="3">
    <source>
        <dbReference type="EMBL" id="UUX49411.1"/>
    </source>
</evidence>
<feature type="chain" id="PRO_5039904558" evidence="2">
    <location>
        <begin position="28"/>
        <end position="254"/>
    </location>
</feature>
<sequence>MYRAEQARLAAFALSALLLLCSGTARAQDLIADLSSHRVDITTGFTGADLLLFGSVDDTGDIVVTVTGPKEQVTVRRKNRVAGIWMNTRSVTFGGVPNFYAVAANRPLEEIAAPEVLARQEIGADHLRLRAQSDRRELSRDEEAEFREALIRRKRAQGLYAESPGDVTVIASKLFRTQVHFPATLATGVYTAVVYLIRDGRVVHAQTTPLVVEKVGVGAEVYAFAHNRSATYGIAAIIIAVVAGWLAAAVFRKV</sequence>
<dbReference type="EMBL" id="CP102480">
    <property type="protein sequence ID" value="UUX49411.1"/>
    <property type="molecule type" value="Genomic_DNA"/>
</dbReference>
<keyword evidence="4" id="KW-1185">Reference proteome</keyword>